<dbReference type="InterPro" id="IPR003812">
    <property type="entry name" value="Fido"/>
</dbReference>
<feature type="domain" description="Fido" evidence="1">
    <location>
        <begin position="186"/>
        <end position="325"/>
    </location>
</feature>
<dbReference type="Pfam" id="PF02661">
    <property type="entry name" value="Fic"/>
    <property type="match status" value="1"/>
</dbReference>
<dbReference type="Proteomes" id="UP000760819">
    <property type="component" value="Unassembled WGS sequence"/>
</dbReference>
<dbReference type="SUPFAM" id="SSF140931">
    <property type="entry name" value="Fic-like"/>
    <property type="match status" value="1"/>
</dbReference>
<dbReference type="AlphaFoldDB" id="A0A955I4B8"/>
<organism evidence="2 3">
    <name type="scientific">Candidatus Dojkabacteria bacterium</name>
    <dbReference type="NCBI Taxonomy" id="2099670"/>
    <lineage>
        <taxon>Bacteria</taxon>
        <taxon>Candidatus Dojkabacteria</taxon>
    </lineage>
</organism>
<dbReference type="InterPro" id="IPR011204">
    <property type="entry name" value="Virulence_RhuM-like"/>
</dbReference>
<dbReference type="InterPro" id="IPR036597">
    <property type="entry name" value="Fido-like_dom_sf"/>
</dbReference>
<gene>
    <name evidence="2" type="ORF">KC640_00090</name>
</gene>
<protein>
    <submittedName>
        <fullName evidence="2">Virulence protein RhuM/Fic/DOC family protein</fullName>
    </submittedName>
</protein>
<dbReference type="PROSITE" id="PS51459">
    <property type="entry name" value="FIDO"/>
    <property type="match status" value="1"/>
</dbReference>
<dbReference type="Gene3D" id="1.20.120.1870">
    <property type="entry name" value="Fic/DOC protein, Fido domain"/>
    <property type="match status" value="1"/>
</dbReference>
<dbReference type="PANTHER" id="PTHR35810:SF1">
    <property type="entry name" value="CYTOPLASMIC PROTEIN"/>
    <property type="match status" value="1"/>
</dbReference>
<comment type="caution">
    <text evidence="2">The sequence shown here is derived from an EMBL/GenBank/DDBJ whole genome shotgun (WGS) entry which is preliminary data.</text>
</comment>
<dbReference type="Pfam" id="PF13310">
    <property type="entry name" value="Virulence_RhuM"/>
    <property type="match status" value="1"/>
</dbReference>
<proteinExistence type="predicted"/>
<reference evidence="2" key="1">
    <citation type="submission" date="2020-04" db="EMBL/GenBank/DDBJ databases">
        <authorList>
            <person name="Zhang T."/>
        </authorList>
    </citation>
    <scope>NUCLEOTIDE SEQUENCE</scope>
    <source>
        <strain evidence="2">HKST-UBA12</strain>
    </source>
</reference>
<dbReference type="EMBL" id="JAGQLI010000008">
    <property type="protein sequence ID" value="MCA9378805.1"/>
    <property type="molecule type" value="Genomic_DNA"/>
</dbReference>
<name>A0A955I4B8_9BACT</name>
<accession>A0A955I4B8</accession>
<reference evidence="2" key="2">
    <citation type="journal article" date="2021" name="Microbiome">
        <title>Successional dynamics and alternative stable states in a saline activated sludge microbial community over 9 years.</title>
        <authorList>
            <person name="Wang Y."/>
            <person name="Ye J."/>
            <person name="Ju F."/>
            <person name="Liu L."/>
            <person name="Boyd J.A."/>
            <person name="Deng Y."/>
            <person name="Parks D.H."/>
            <person name="Jiang X."/>
            <person name="Yin X."/>
            <person name="Woodcroft B.J."/>
            <person name="Tyson G.W."/>
            <person name="Hugenholtz P."/>
            <person name="Polz M.F."/>
            <person name="Zhang T."/>
        </authorList>
    </citation>
    <scope>NUCLEOTIDE SEQUENCE</scope>
    <source>
        <strain evidence="2">HKST-UBA12</strain>
    </source>
</reference>
<evidence type="ECO:0000259" key="1">
    <source>
        <dbReference type="PROSITE" id="PS51459"/>
    </source>
</evidence>
<dbReference type="InterPro" id="IPR053737">
    <property type="entry name" value="Type_II_TA_Toxin"/>
</dbReference>
<evidence type="ECO:0000313" key="2">
    <source>
        <dbReference type="EMBL" id="MCA9378805.1"/>
    </source>
</evidence>
<evidence type="ECO:0000313" key="3">
    <source>
        <dbReference type="Proteomes" id="UP000760819"/>
    </source>
</evidence>
<dbReference type="PANTHER" id="PTHR35810">
    <property type="entry name" value="CYTOPLASMIC PROTEIN-RELATED"/>
    <property type="match status" value="1"/>
</dbReference>
<sequence length="326" mass="36678">MQAQKSPPQTLIYQAKSGEIEFRGDTEDETIWGSLSQIADLFGRDKSVISRHIKKIFATGELRKDSTVAEFATVQTEGKREVVRNIEYYNLDVILSVGYRVDSQQATKFRIWATDLLRHYLLDGYNINKARVISNYQGFLDAVANIQRLLPGNYDSQSTLELIKLFAATWLNLDDYDRANLPKVGATKREVALTLQQLESVLSEFRSELISRQEASDIFGQEKREGSVAGILGNVLLSVGGRDVYETVEEKAANLLYFLVKDHPFVDGNKRCGAFLFLWLINSAGIFNAQEMSPQALTALTLLVAESLPEMKDQMIGTIILLLQRN</sequence>